<gene>
    <name evidence="2" type="ORF">PoB_006231700</name>
</gene>
<sequence length="92" mass="10522">MHNFELEDGPENFPLHLMHGQRSTNSPAQRKGLISFTNCTRKDIHMNTYAHPSSGEASESVRWTEGPLTPFLCLVNSRSQDWKCVTYSLDIR</sequence>
<feature type="compositionally biased region" description="Acidic residues" evidence="1">
    <location>
        <begin position="1"/>
        <end position="10"/>
    </location>
</feature>
<reference evidence="2 3" key="1">
    <citation type="journal article" date="2021" name="Elife">
        <title>Chloroplast acquisition without the gene transfer in kleptoplastic sea slugs, Plakobranchus ocellatus.</title>
        <authorList>
            <person name="Maeda T."/>
            <person name="Takahashi S."/>
            <person name="Yoshida T."/>
            <person name="Shimamura S."/>
            <person name="Takaki Y."/>
            <person name="Nagai Y."/>
            <person name="Toyoda A."/>
            <person name="Suzuki Y."/>
            <person name="Arimoto A."/>
            <person name="Ishii H."/>
            <person name="Satoh N."/>
            <person name="Nishiyama T."/>
            <person name="Hasebe M."/>
            <person name="Maruyama T."/>
            <person name="Minagawa J."/>
            <person name="Obokata J."/>
            <person name="Shigenobu S."/>
        </authorList>
    </citation>
    <scope>NUCLEOTIDE SEQUENCE [LARGE SCALE GENOMIC DNA]</scope>
</reference>
<evidence type="ECO:0000313" key="3">
    <source>
        <dbReference type="Proteomes" id="UP000735302"/>
    </source>
</evidence>
<proteinExistence type="predicted"/>
<feature type="region of interest" description="Disordered" evidence="1">
    <location>
        <begin position="1"/>
        <end position="30"/>
    </location>
</feature>
<protein>
    <submittedName>
        <fullName evidence="2">Uncharacterized protein</fullName>
    </submittedName>
</protein>
<evidence type="ECO:0000313" key="2">
    <source>
        <dbReference type="EMBL" id="GFO35812.1"/>
    </source>
</evidence>
<keyword evidence="3" id="KW-1185">Reference proteome</keyword>
<evidence type="ECO:0000256" key="1">
    <source>
        <dbReference type="SAM" id="MobiDB-lite"/>
    </source>
</evidence>
<accession>A0AAV4CV70</accession>
<comment type="caution">
    <text evidence="2">The sequence shown here is derived from an EMBL/GenBank/DDBJ whole genome shotgun (WGS) entry which is preliminary data.</text>
</comment>
<dbReference type="AlphaFoldDB" id="A0AAV4CV70"/>
<dbReference type="EMBL" id="BLXT01007004">
    <property type="protein sequence ID" value="GFO35812.1"/>
    <property type="molecule type" value="Genomic_DNA"/>
</dbReference>
<dbReference type="Proteomes" id="UP000735302">
    <property type="component" value="Unassembled WGS sequence"/>
</dbReference>
<name>A0AAV4CV70_9GAST</name>
<organism evidence="2 3">
    <name type="scientific">Plakobranchus ocellatus</name>
    <dbReference type="NCBI Taxonomy" id="259542"/>
    <lineage>
        <taxon>Eukaryota</taxon>
        <taxon>Metazoa</taxon>
        <taxon>Spiralia</taxon>
        <taxon>Lophotrochozoa</taxon>
        <taxon>Mollusca</taxon>
        <taxon>Gastropoda</taxon>
        <taxon>Heterobranchia</taxon>
        <taxon>Euthyneura</taxon>
        <taxon>Panpulmonata</taxon>
        <taxon>Sacoglossa</taxon>
        <taxon>Placobranchoidea</taxon>
        <taxon>Plakobranchidae</taxon>
        <taxon>Plakobranchus</taxon>
    </lineage>
</organism>